<keyword evidence="2" id="KW-1133">Transmembrane helix</keyword>
<sequence length="239" mass="25144">MGSASTGKTSADGRKAHVQELRRAERARERRTRILAITASVVAVAGLVVGGVVFVQSRSDDDKSTDAATEAKAAQDGKAGGKVGKDGAGHFVTGKDGVRTWTGELSRNHVTAPVSYPMHPPVGGDHNPVWLNCNGDVYTEPVKDENAVHSLEHGAVWVTYTGKAAESDVAALAAKVKKTPYTLMSPYENQQAPLMLSAWGHQLTVKSASDPAVDKFFATYVQGSQTPEPGASCTGGVMK</sequence>
<evidence type="ECO:0000313" key="4">
    <source>
        <dbReference type="Proteomes" id="UP000641386"/>
    </source>
</evidence>
<keyword evidence="2" id="KW-0472">Membrane</keyword>
<comment type="caution">
    <text evidence="3">The sequence shown here is derived from an EMBL/GenBank/DDBJ whole genome shotgun (WGS) entry which is preliminary data.</text>
</comment>
<feature type="region of interest" description="Disordered" evidence="1">
    <location>
        <begin position="1"/>
        <end position="27"/>
    </location>
</feature>
<organism evidence="3 4">
    <name type="scientific">Streptomyces spiralis</name>
    <dbReference type="NCBI Taxonomy" id="66376"/>
    <lineage>
        <taxon>Bacteria</taxon>
        <taxon>Bacillati</taxon>
        <taxon>Actinomycetota</taxon>
        <taxon>Actinomycetes</taxon>
        <taxon>Kitasatosporales</taxon>
        <taxon>Streptomycetaceae</taxon>
        <taxon>Streptomyces</taxon>
    </lineage>
</organism>
<dbReference type="InterPro" id="IPR021454">
    <property type="entry name" value="DUF3105"/>
</dbReference>
<accession>A0A919DVE6</accession>
<keyword evidence="4" id="KW-1185">Reference proteome</keyword>
<dbReference type="Pfam" id="PF11303">
    <property type="entry name" value="DUF3105"/>
    <property type="match status" value="1"/>
</dbReference>
<proteinExistence type="predicted"/>
<reference evidence="3" key="2">
    <citation type="submission" date="2020-09" db="EMBL/GenBank/DDBJ databases">
        <authorList>
            <person name="Sun Q."/>
            <person name="Ohkuma M."/>
        </authorList>
    </citation>
    <scope>NUCLEOTIDE SEQUENCE</scope>
    <source>
        <strain evidence="3">JCM 3302</strain>
    </source>
</reference>
<dbReference type="EMBL" id="BNBC01000026">
    <property type="protein sequence ID" value="GHE88335.1"/>
    <property type="molecule type" value="Genomic_DNA"/>
</dbReference>
<evidence type="ECO:0000256" key="2">
    <source>
        <dbReference type="SAM" id="Phobius"/>
    </source>
</evidence>
<dbReference type="AlphaFoldDB" id="A0A919DVE6"/>
<dbReference type="Proteomes" id="UP000641386">
    <property type="component" value="Unassembled WGS sequence"/>
</dbReference>
<dbReference type="RefSeq" id="WP_189903861.1">
    <property type="nucleotide sequence ID" value="NZ_BNBC01000026.1"/>
</dbReference>
<gene>
    <name evidence="3" type="ORF">GCM10014715_51100</name>
</gene>
<reference evidence="3" key="1">
    <citation type="journal article" date="2014" name="Int. J. Syst. Evol. Microbiol.">
        <title>Complete genome sequence of Corynebacterium casei LMG S-19264T (=DSM 44701T), isolated from a smear-ripened cheese.</title>
        <authorList>
            <consortium name="US DOE Joint Genome Institute (JGI-PGF)"/>
            <person name="Walter F."/>
            <person name="Albersmeier A."/>
            <person name="Kalinowski J."/>
            <person name="Ruckert C."/>
        </authorList>
    </citation>
    <scope>NUCLEOTIDE SEQUENCE</scope>
    <source>
        <strain evidence="3">JCM 3302</strain>
    </source>
</reference>
<feature type="compositionally biased region" description="Basic and acidic residues" evidence="1">
    <location>
        <begin position="11"/>
        <end position="27"/>
    </location>
</feature>
<evidence type="ECO:0000256" key="1">
    <source>
        <dbReference type="SAM" id="MobiDB-lite"/>
    </source>
</evidence>
<protein>
    <submittedName>
        <fullName evidence="3">Membrane protein</fullName>
    </submittedName>
</protein>
<evidence type="ECO:0000313" key="3">
    <source>
        <dbReference type="EMBL" id="GHE88335.1"/>
    </source>
</evidence>
<feature type="transmembrane region" description="Helical" evidence="2">
    <location>
        <begin position="34"/>
        <end position="55"/>
    </location>
</feature>
<feature type="region of interest" description="Disordered" evidence="1">
    <location>
        <begin position="58"/>
        <end position="91"/>
    </location>
</feature>
<name>A0A919DVE6_9ACTN</name>
<keyword evidence="2" id="KW-0812">Transmembrane</keyword>